<dbReference type="OrthoDB" id="86145at2157"/>
<dbReference type="EMBL" id="CP008887">
    <property type="protein sequence ID" value="AIU70815.1"/>
    <property type="molecule type" value="Genomic_DNA"/>
</dbReference>
<organism evidence="2 3">
    <name type="scientific">Thermococcus eurythermalis</name>
    <dbReference type="NCBI Taxonomy" id="1505907"/>
    <lineage>
        <taxon>Archaea</taxon>
        <taxon>Methanobacteriati</taxon>
        <taxon>Methanobacteriota</taxon>
        <taxon>Thermococci</taxon>
        <taxon>Thermococcales</taxon>
        <taxon>Thermococcaceae</taxon>
        <taxon>Thermococcus</taxon>
    </lineage>
</organism>
<keyword evidence="1" id="KW-0175">Coiled coil</keyword>
<dbReference type="GeneID" id="25153955"/>
<name>A0A097QWF8_9EURY</name>
<dbReference type="HOGENOM" id="CLU_155678_0_0_2"/>
<keyword evidence="3" id="KW-1185">Reference proteome</keyword>
<dbReference type="KEGG" id="teu:TEU_10995"/>
<evidence type="ECO:0000313" key="2">
    <source>
        <dbReference type="EMBL" id="AIU70815.1"/>
    </source>
</evidence>
<reference evidence="2 3" key="1">
    <citation type="journal article" date="2015" name="Int. J. Syst. Evol. Microbiol.">
        <title>Thermococcus eurythermalis sp. nov., a conditional piezophilic hyperthermophilic archaeon with a wide temperature range isolated from an oil-immersed chimney in the Guaymas Basin.</title>
        <authorList>
            <person name="Zhao W."/>
            <person name="Zeng X."/>
            <person name="Xiao X."/>
        </authorList>
    </citation>
    <scope>NUCLEOTIDE SEQUENCE [LARGE SCALE GENOMIC DNA]</scope>
    <source>
        <strain evidence="2 3">A501</strain>
    </source>
</reference>
<feature type="coiled-coil region" evidence="1">
    <location>
        <begin position="49"/>
        <end position="76"/>
    </location>
</feature>
<dbReference type="AlphaFoldDB" id="A0A097QWF8"/>
<proteinExistence type="predicted"/>
<dbReference type="RefSeq" id="WP_050003773.1">
    <property type="nucleotide sequence ID" value="NZ_CP008887.1"/>
</dbReference>
<evidence type="ECO:0000256" key="1">
    <source>
        <dbReference type="SAM" id="Coils"/>
    </source>
</evidence>
<dbReference type="STRING" id="1505907.TEU_10995"/>
<sequence length="132" mass="15194">MKIVIKPEKGLGKIEVEISAEIWSEIVRLSERYGVPPERVITLALTGEFKESKEDLEKLEGKAKELEGKVWELEKEYAPLRFKAYGVSEDNKLLAIELSGLMAENNGLRRFLRQPLNRNSELRKLISYYLQG</sequence>
<dbReference type="Proteomes" id="UP000029980">
    <property type="component" value="Chromosome"/>
</dbReference>
<evidence type="ECO:0000313" key="3">
    <source>
        <dbReference type="Proteomes" id="UP000029980"/>
    </source>
</evidence>
<accession>A0A097QWF8</accession>
<gene>
    <name evidence="2" type="ORF">TEU_10995</name>
</gene>
<protein>
    <submittedName>
        <fullName evidence="2">Uncharacterized protein</fullName>
    </submittedName>
</protein>